<dbReference type="GO" id="GO:0016757">
    <property type="term" value="F:glycosyltransferase activity"/>
    <property type="evidence" value="ECO:0007669"/>
    <property type="project" value="InterPro"/>
</dbReference>
<dbReference type="RefSeq" id="WP_169588788.1">
    <property type="nucleotide sequence ID" value="NZ_VCQU01000005.1"/>
</dbReference>
<dbReference type="SUPFAM" id="SSF53756">
    <property type="entry name" value="UDP-Glycosyltransferase/glycogen phosphorylase"/>
    <property type="match status" value="1"/>
</dbReference>
<evidence type="ECO:0000259" key="2">
    <source>
        <dbReference type="Pfam" id="PF00534"/>
    </source>
</evidence>
<dbReference type="PANTHER" id="PTHR12526:SF634">
    <property type="entry name" value="BLL3361 PROTEIN"/>
    <property type="match status" value="1"/>
</dbReference>
<protein>
    <submittedName>
        <fullName evidence="3">Glycosyltransferase family 4 protein</fullName>
    </submittedName>
</protein>
<sequence length="348" mass="38957">MRPSNNITRVVADSWYSERLAGLYSLDSWLKERPQFVQRAVDRYPSLRGVALAFAGRNSMAIVTTNGHVGTKLCILVCGLLGWRKLILLEYIPNPPRPGMKLLVLRRINFIVLRRWLLRRCLIVSQMMTESEFTAAPTDHGIPAERFRLVQYPLRFDNAPFENRHSLDERESLRVLASGRRVDWQTVFAAAEGTDWDLRVVCLSTDLPEVRRLAASRPATIRFDLDAGSHQDEVINACVFIIAVPETGGSIGQMRVMNAFDAGTAIVVSDVAGLRGYVDDTTAVLVPPGDPIALRAAVDDLLHNPEKRAKLTSAARKSTYSMTEYEERISRLISQAVGVDDIRHDCLN</sequence>
<dbReference type="Gene3D" id="3.40.50.2000">
    <property type="entry name" value="Glycogen Phosphorylase B"/>
    <property type="match status" value="2"/>
</dbReference>
<keyword evidence="1 3" id="KW-0808">Transferase</keyword>
<reference evidence="3 4" key="2">
    <citation type="submission" date="2020-06" db="EMBL/GenBank/DDBJ databases">
        <title>Antribacter stalactiti gen. nov., sp. nov., a new member of the family Nacardiaceae isolated from a cave.</title>
        <authorList>
            <person name="Kim I.S."/>
        </authorList>
    </citation>
    <scope>NUCLEOTIDE SEQUENCE [LARGE SCALE GENOMIC DNA]</scope>
    <source>
        <strain evidence="3 4">YC2-7</strain>
    </source>
</reference>
<dbReference type="Proteomes" id="UP000535543">
    <property type="component" value="Unassembled WGS sequence"/>
</dbReference>
<proteinExistence type="predicted"/>
<dbReference type="PANTHER" id="PTHR12526">
    <property type="entry name" value="GLYCOSYLTRANSFERASE"/>
    <property type="match status" value="1"/>
</dbReference>
<reference evidence="3 4" key="1">
    <citation type="submission" date="2019-05" db="EMBL/GenBank/DDBJ databases">
        <authorList>
            <person name="Lee S.D."/>
        </authorList>
    </citation>
    <scope>NUCLEOTIDE SEQUENCE [LARGE SCALE GENOMIC DNA]</scope>
    <source>
        <strain evidence="3 4">YC2-7</strain>
    </source>
</reference>
<accession>A0A848KED2</accession>
<dbReference type="Pfam" id="PF00534">
    <property type="entry name" value="Glycos_transf_1"/>
    <property type="match status" value="1"/>
</dbReference>
<gene>
    <name evidence="3" type="ORF">FGL95_16600</name>
</gene>
<evidence type="ECO:0000313" key="3">
    <source>
        <dbReference type="EMBL" id="NMN96659.1"/>
    </source>
</evidence>
<dbReference type="EMBL" id="VCQU01000005">
    <property type="protein sequence ID" value="NMN96659.1"/>
    <property type="molecule type" value="Genomic_DNA"/>
</dbReference>
<feature type="domain" description="Glycosyl transferase family 1" evidence="2">
    <location>
        <begin position="255"/>
        <end position="317"/>
    </location>
</feature>
<name>A0A848KED2_9NOCA</name>
<keyword evidence="4" id="KW-1185">Reference proteome</keyword>
<dbReference type="InterPro" id="IPR001296">
    <property type="entry name" value="Glyco_trans_1"/>
</dbReference>
<evidence type="ECO:0000256" key="1">
    <source>
        <dbReference type="ARBA" id="ARBA00022679"/>
    </source>
</evidence>
<organism evidence="3 4">
    <name type="scientific">Antrihabitans stalactiti</name>
    <dbReference type="NCBI Taxonomy" id="2584121"/>
    <lineage>
        <taxon>Bacteria</taxon>
        <taxon>Bacillati</taxon>
        <taxon>Actinomycetota</taxon>
        <taxon>Actinomycetes</taxon>
        <taxon>Mycobacteriales</taxon>
        <taxon>Nocardiaceae</taxon>
        <taxon>Antrihabitans</taxon>
    </lineage>
</organism>
<comment type="caution">
    <text evidence="3">The sequence shown here is derived from an EMBL/GenBank/DDBJ whole genome shotgun (WGS) entry which is preliminary data.</text>
</comment>
<dbReference type="AlphaFoldDB" id="A0A848KED2"/>
<evidence type="ECO:0000313" key="4">
    <source>
        <dbReference type="Proteomes" id="UP000535543"/>
    </source>
</evidence>